<dbReference type="EMBL" id="ML993877">
    <property type="protein sequence ID" value="KAF2204388.1"/>
    <property type="molecule type" value="Genomic_DNA"/>
</dbReference>
<sequence length="268" mass="29288">MAFPYKKALVIGATSGIGLEFARQLAKEGVKVIAVGRRQERLDSLAAETGVATAQFDIGKVNEIPAFAESITKNHSDLDVIFLNAGVQYVMDFSKPHTVDITKITHEVTVNYISMVALTHAFMPFFQAKSTAQDVAFIYTSTSLISLPYPMVLDYCASKAALHSFILSVREQLKQNPDQRILLSELITPLVQTELHDGQPGWGGDFNPGMPAAAFVEECLIGINQKQEVVAVGPAAGVYAEFEEAKDKRVGPQWQFFKKALAGAHQLD</sequence>
<gene>
    <name evidence="3" type="ORF">GQ43DRAFT_494211</name>
</gene>
<organism evidence="3 4">
    <name type="scientific">Delitschia confertaspora ATCC 74209</name>
    <dbReference type="NCBI Taxonomy" id="1513339"/>
    <lineage>
        <taxon>Eukaryota</taxon>
        <taxon>Fungi</taxon>
        <taxon>Dikarya</taxon>
        <taxon>Ascomycota</taxon>
        <taxon>Pezizomycotina</taxon>
        <taxon>Dothideomycetes</taxon>
        <taxon>Pleosporomycetidae</taxon>
        <taxon>Pleosporales</taxon>
        <taxon>Delitschiaceae</taxon>
        <taxon>Delitschia</taxon>
    </lineage>
</organism>
<name>A0A9P4JXL5_9PLEO</name>
<keyword evidence="4" id="KW-1185">Reference proteome</keyword>
<dbReference type="SUPFAM" id="SSF51735">
    <property type="entry name" value="NAD(P)-binding Rossmann-fold domains"/>
    <property type="match status" value="1"/>
</dbReference>
<comment type="caution">
    <text evidence="3">The sequence shown here is derived from an EMBL/GenBank/DDBJ whole genome shotgun (WGS) entry which is preliminary data.</text>
</comment>
<protein>
    <submittedName>
        <fullName evidence="3">NADP-dependent dehydrogenase-like protein</fullName>
    </submittedName>
</protein>
<evidence type="ECO:0000313" key="4">
    <source>
        <dbReference type="Proteomes" id="UP000799536"/>
    </source>
</evidence>
<dbReference type="PRINTS" id="PR00081">
    <property type="entry name" value="GDHRDH"/>
</dbReference>
<accession>A0A9P4JXL5</accession>
<dbReference type="OrthoDB" id="37659at2759"/>
<dbReference type="Gene3D" id="3.40.50.720">
    <property type="entry name" value="NAD(P)-binding Rossmann-like Domain"/>
    <property type="match status" value="1"/>
</dbReference>
<dbReference type="InterPro" id="IPR002347">
    <property type="entry name" value="SDR_fam"/>
</dbReference>
<dbReference type="Pfam" id="PF00106">
    <property type="entry name" value="adh_short"/>
    <property type="match status" value="1"/>
</dbReference>
<dbReference type="PANTHER" id="PTHR43669">
    <property type="entry name" value="5-KETO-D-GLUCONATE 5-REDUCTASE"/>
    <property type="match status" value="1"/>
</dbReference>
<dbReference type="PANTHER" id="PTHR43669:SF11">
    <property type="entry name" value="SHORT-CHAIN DEHYDROGENASE_OXIDOREDUCTASE"/>
    <property type="match status" value="1"/>
</dbReference>
<dbReference type="GO" id="GO:0016491">
    <property type="term" value="F:oxidoreductase activity"/>
    <property type="evidence" value="ECO:0007669"/>
    <property type="project" value="UniProtKB-KW"/>
</dbReference>
<evidence type="ECO:0000313" key="3">
    <source>
        <dbReference type="EMBL" id="KAF2204388.1"/>
    </source>
</evidence>
<evidence type="ECO:0000256" key="1">
    <source>
        <dbReference type="ARBA" id="ARBA00006484"/>
    </source>
</evidence>
<dbReference type="InterPro" id="IPR036291">
    <property type="entry name" value="NAD(P)-bd_dom_sf"/>
</dbReference>
<dbReference type="Proteomes" id="UP000799536">
    <property type="component" value="Unassembled WGS sequence"/>
</dbReference>
<proteinExistence type="inferred from homology"/>
<keyword evidence="2" id="KW-0560">Oxidoreductase</keyword>
<dbReference type="AlphaFoldDB" id="A0A9P4JXL5"/>
<comment type="similarity">
    <text evidence="1">Belongs to the short-chain dehydrogenases/reductases (SDR) family.</text>
</comment>
<evidence type="ECO:0000256" key="2">
    <source>
        <dbReference type="ARBA" id="ARBA00023002"/>
    </source>
</evidence>
<reference evidence="3" key="1">
    <citation type="journal article" date="2020" name="Stud. Mycol.">
        <title>101 Dothideomycetes genomes: a test case for predicting lifestyles and emergence of pathogens.</title>
        <authorList>
            <person name="Haridas S."/>
            <person name="Albert R."/>
            <person name="Binder M."/>
            <person name="Bloem J."/>
            <person name="Labutti K."/>
            <person name="Salamov A."/>
            <person name="Andreopoulos B."/>
            <person name="Baker S."/>
            <person name="Barry K."/>
            <person name="Bills G."/>
            <person name="Bluhm B."/>
            <person name="Cannon C."/>
            <person name="Castanera R."/>
            <person name="Culley D."/>
            <person name="Daum C."/>
            <person name="Ezra D."/>
            <person name="Gonzalez J."/>
            <person name="Henrissat B."/>
            <person name="Kuo A."/>
            <person name="Liang C."/>
            <person name="Lipzen A."/>
            <person name="Lutzoni F."/>
            <person name="Magnuson J."/>
            <person name="Mondo S."/>
            <person name="Nolan M."/>
            <person name="Ohm R."/>
            <person name="Pangilinan J."/>
            <person name="Park H.-J."/>
            <person name="Ramirez L."/>
            <person name="Alfaro M."/>
            <person name="Sun H."/>
            <person name="Tritt A."/>
            <person name="Yoshinaga Y."/>
            <person name="Zwiers L.-H."/>
            <person name="Turgeon B."/>
            <person name="Goodwin S."/>
            <person name="Spatafora J."/>
            <person name="Crous P."/>
            <person name="Grigoriev I."/>
        </authorList>
    </citation>
    <scope>NUCLEOTIDE SEQUENCE</scope>
    <source>
        <strain evidence="3">ATCC 74209</strain>
    </source>
</reference>